<reference evidence="4" key="3">
    <citation type="submission" date="2015-06" db="UniProtKB">
        <authorList>
            <consortium name="EnsemblMetazoa"/>
        </authorList>
    </citation>
    <scope>IDENTIFICATION</scope>
</reference>
<dbReference type="Proteomes" id="UP000014760">
    <property type="component" value="Unassembled WGS sequence"/>
</dbReference>
<evidence type="ECO:0000313" key="4">
    <source>
        <dbReference type="EnsemblMetazoa" id="CapteP222214"/>
    </source>
</evidence>
<evidence type="ECO:0000313" key="5">
    <source>
        <dbReference type="Proteomes" id="UP000014760"/>
    </source>
</evidence>
<reference evidence="5" key="1">
    <citation type="submission" date="2012-12" db="EMBL/GenBank/DDBJ databases">
        <authorList>
            <person name="Hellsten U."/>
            <person name="Grimwood J."/>
            <person name="Chapman J.A."/>
            <person name="Shapiro H."/>
            <person name="Aerts A."/>
            <person name="Otillar R.P."/>
            <person name="Terry A.Y."/>
            <person name="Boore J.L."/>
            <person name="Simakov O."/>
            <person name="Marletaz F."/>
            <person name="Cho S.-J."/>
            <person name="Edsinger-Gonzales E."/>
            <person name="Havlak P."/>
            <person name="Kuo D.-H."/>
            <person name="Larsson T."/>
            <person name="Lv J."/>
            <person name="Arendt D."/>
            <person name="Savage R."/>
            <person name="Osoegawa K."/>
            <person name="de Jong P."/>
            <person name="Lindberg D.R."/>
            <person name="Seaver E.C."/>
            <person name="Weisblat D.A."/>
            <person name="Putnam N.H."/>
            <person name="Grigoriev I.V."/>
            <person name="Rokhsar D.S."/>
        </authorList>
    </citation>
    <scope>NUCLEOTIDE SEQUENCE</scope>
    <source>
        <strain evidence="5">I ESC-2004</strain>
    </source>
</reference>
<feature type="region of interest" description="Disordered" evidence="1">
    <location>
        <begin position="1"/>
        <end position="25"/>
    </location>
</feature>
<evidence type="ECO:0000313" key="3">
    <source>
        <dbReference type="EMBL" id="ELU16741.1"/>
    </source>
</evidence>
<dbReference type="EMBL" id="AMQN01017298">
    <property type="status" value="NOT_ANNOTATED_CDS"/>
    <property type="molecule type" value="Genomic_DNA"/>
</dbReference>
<dbReference type="AlphaFoldDB" id="R7VJS7"/>
<feature type="compositionally biased region" description="Basic and acidic residues" evidence="1">
    <location>
        <begin position="13"/>
        <end position="25"/>
    </location>
</feature>
<dbReference type="SUPFAM" id="SSF53335">
    <property type="entry name" value="S-adenosyl-L-methionine-dependent methyltransferases"/>
    <property type="match status" value="1"/>
</dbReference>
<evidence type="ECO:0000256" key="1">
    <source>
        <dbReference type="SAM" id="MobiDB-lite"/>
    </source>
</evidence>
<reference evidence="3 5" key="2">
    <citation type="journal article" date="2013" name="Nature">
        <title>Insights into bilaterian evolution from three spiralian genomes.</title>
        <authorList>
            <person name="Simakov O."/>
            <person name="Marletaz F."/>
            <person name="Cho S.J."/>
            <person name="Edsinger-Gonzales E."/>
            <person name="Havlak P."/>
            <person name="Hellsten U."/>
            <person name="Kuo D.H."/>
            <person name="Larsson T."/>
            <person name="Lv J."/>
            <person name="Arendt D."/>
            <person name="Savage R."/>
            <person name="Osoegawa K."/>
            <person name="de Jong P."/>
            <person name="Grimwood J."/>
            <person name="Chapman J.A."/>
            <person name="Shapiro H."/>
            <person name="Aerts A."/>
            <person name="Otillar R.P."/>
            <person name="Terry A.Y."/>
            <person name="Boore J.L."/>
            <person name="Grigoriev I.V."/>
            <person name="Lindberg D.R."/>
            <person name="Seaver E.C."/>
            <person name="Weisblat D.A."/>
            <person name="Putnam N.H."/>
            <person name="Rokhsar D.S."/>
        </authorList>
    </citation>
    <scope>NUCLEOTIDE SEQUENCE</scope>
    <source>
        <strain evidence="3 5">I ESC-2004</strain>
    </source>
</reference>
<dbReference type="Pfam" id="PF13649">
    <property type="entry name" value="Methyltransf_25"/>
    <property type="match status" value="1"/>
</dbReference>
<accession>R7VJS7</accession>
<proteinExistence type="predicted"/>
<dbReference type="EnsemblMetazoa" id="CapteT222214">
    <property type="protein sequence ID" value="CapteP222214"/>
    <property type="gene ID" value="CapteG222214"/>
</dbReference>
<dbReference type="OMA" id="NTHYVAV"/>
<dbReference type="OrthoDB" id="9991036at2759"/>
<dbReference type="Gene3D" id="3.40.50.150">
    <property type="entry name" value="Vaccinia Virus protein VP39"/>
    <property type="match status" value="1"/>
</dbReference>
<feature type="domain" description="Methyltransferase" evidence="2">
    <location>
        <begin position="240"/>
        <end position="324"/>
    </location>
</feature>
<dbReference type="EMBL" id="AMQN01017297">
    <property type="status" value="NOT_ANNOTATED_CDS"/>
    <property type="molecule type" value="Genomic_DNA"/>
</dbReference>
<evidence type="ECO:0000259" key="2">
    <source>
        <dbReference type="Pfam" id="PF13649"/>
    </source>
</evidence>
<sequence length="422" mass="47924">MDTQKPPNASPPTHDEALDRPNGEIPKRATMKAGTVCTEQQSQVSLFLFWMTSDDLHSNTPRCLSSLGCNVDFASKVAAPREDMKVGSLEGFADVEKIYQDEITKLTREIIDLKTEMKSYDGLKHDRFNRNNCSSLLVKDGRVRECLTGDVIGMLPANLDLVAFRAQRKISQETDAQRAKSFQKVFESRAWGHSWDAQYHGINASGMGATLAWTQETTSALNIIISDIKRELGVQRIKLLDVPCGDLAWMSRFLKTRNDIDYTGIDIVTDLIEHHKNAFKHPSWTFEQRDIVKSPIKERYDLILCRTLLQHLFNSDAMKVLDSFSKSGSRYLFLTTWSRNTENEDLTVGDWNPGRMRRLNAELPPLSLSPPLCLQRDGPPDAIEGWDHFLGLWKLPLSQLKECPQSCFYYEMKHTSCTSDTA</sequence>
<dbReference type="InterPro" id="IPR029063">
    <property type="entry name" value="SAM-dependent_MTases_sf"/>
</dbReference>
<dbReference type="CDD" id="cd02440">
    <property type="entry name" value="AdoMet_MTases"/>
    <property type="match status" value="1"/>
</dbReference>
<name>R7VJS7_CAPTE</name>
<dbReference type="HOGENOM" id="CLU_650915_0_0_1"/>
<gene>
    <name evidence="3" type="ORF">CAPTEDRAFT_222214</name>
</gene>
<protein>
    <recommendedName>
        <fullName evidence="2">Methyltransferase domain-containing protein</fullName>
    </recommendedName>
</protein>
<dbReference type="EMBL" id="KB292961">
    <property type="protein sequence ID" value="ELU16741.1"/>
    <property type="molecule type" value="Genomic_DNA"/>
</dbReference>
<organism evidence="3">
    <name type="scientific">Capitella teleta</name>
    <name type="common">Polychaete worm</name>
    <dbReference type="NCBI Taxonomy" id="283909"/>
    <lineage>
        <taxon>Eukaryota</taxon>
        <taxon>Metazoa</taxon>
        <taxon>Spiralia</taxon>
        <taxon>Lophotrochozoa</taxon>
        <taxon>Annelida</taxon>
        <taxon>Polychaeta</taxon>
        <taxon>Sedentaria</taxon>
        <taxon>Scolecida</taxon>
        <taxon>Capitellidae</taxon>
        <taxon>Capitella</taxon>
    </lineage>
</organism>
<dbReference type="InterPro" id="IPR041698">
    <property type="entry name" value="Methyltransf_25"/>
</dbReference>
<keyword evidence="5" id="KW-1185">Reference proteome</keyword>